<dbReference type="Gramene" id="Os08t0333233-00">
    <property type="protein sequence ID" value="Os08t0333233-00"/>
    <property type="gene ID" value="Os08g0333233"/>
</dbReference>
<dbReference type="EMBL" id="AP014964">
    <property type="protein sequence ID" value="BAT04949.1"/>
    <property type="molecule type" value="Genomic_DNA"/>
</dbReference>
<evidence type="ECO:0000256" key="1">
    <source>
        <dbReference type="SAM" id="MobiDB-lite"/>
    </source>
</evidence>
<reference evidence="2 3" key="2">
    <citation type="journal article" date="2013" name="Plant Cell Physiol.">
        <title>Rice Annotation Project Database (RAP-DB): an integrative and interactive database for rice genomics.</title>
        <authorList>
            <person name="Sakai H."/>
            <person name="Lee S.S."/>
            <person name="Tanaka T."/>
            <person name="Numa H."/>
            <person name="Kim J."/>
            <person name="Kawahara Y."/>
            <person name="Wakimoto H."/>
            <person name="Yang C.C."/>
            <person name="Iwamoto M."/>
            <person name="Abe T."/>
            <person name="Yamada Y."/>
            <person name="Muto A."/>
            <person name="Inokuchi H."/>
            <person name="Ikemura T."/>
            <person name="Matsumoto T."/>
            <person name="Sasaki T."/>
            <person name="Itoh T."/>
        </authorList>
    </citation>
    <scope>NUCLEOTIDE SEQUENCE [LARGE SCALE GENOMIC DNA]</scope>
    <source>
        <strain evidence="3">cv. Nipponbare</strain>
    </source>
</reference>
<evidence type="ECO:0000313" key="2">
    <source>
        <dbReference type="EMBL" id="BAT04949.1"/>
    </source>
</evidence>
<accession>A0A0P0XEM9</accession>
<feature type="compositionally biased region" description="Low complexity" evidence="1">
    <location>
        <begin position="11"/>
        <end position="36"/>
    </location>
</feature>
<feature type="region of interest" description="Disordered" evidence="1">
    <location>
        <begin position="104"/>
        <end position="142"/>
    </location>
</feature>
<reference evidence="3" key="1">
    <citation type="journal article" date="2005" name="Nature">
        <title>The map-based sequence of the rice genome.</title>
        <authorList>
            <consortium name="International rice genome sequencing project (IRGSP)"/>
            <person name="Matsumoto T."/>
            <person name="Wu J."/>
            <person name="Kanamori H."/>
            <person name="Katayose Y."/>
            <person name="Fujisawa M."/>
            <person name="Namiki N."/>
            <person name="Mizuno H."/>
            <person name="Yamamoto K."/>
            <person name="Antonio B.A."/>
            <person name="Baba T."/>
            <person name="Sakata K."/>
            <person name="Nagamura Y."/>
            <person name="Aoki H."/>
            <person name="Arikawa K."/>
            <person name="Arita K."/>
            <person name="Bito T."/>
            <person name="Chiden Y."/>
            <person name="Fujitsuka N."/>
            <person name="Fukunaka R."/>
            <person name="Hamada M."/>
            <person name="Harada C."/>
            <person name="Hayashi A."/>
            <person name="Hijishita S."/>
            <person name="Honda M."/>
            <person name="Hosokawa S."/>
            <person name="Ichikawa Y."/>
            <person name="Idonuma A."/>
            <person name="Iijima M."/>
            <person name="Ikeda M."/>
            <person name="Ikeno M."/>
            <person name="Ito K."/>
            <person name="Ito S."/>
            <person name="Ito T."/>
            <person name="Ito Y."/>
            <person name="Ito Y."/>
            <person name="Iwabuchi A."/>
            <person name="Kamiya K."/>
            <person name="Karasawa W."/>
            <person name="Kurita K."/>
            <person name="Katagiri S."/>
            <person name="Kikuta A."/>
            <person name="Kobayashi H."/>
            <person name="Kobayashi N."/>
            <person name="Machita K."/>
            <person name="Maehara T."/>
            <person name="Masukawa M."/>
            <person name="Mizubayashi T."/>
            <person name="Mukai Y."/>
            <person name="Nagasaki H."/>
            <person name="Nagata Y."/>
            <person name="Naito S."/>
            <person name="Nakashima M."/>
            <person name="Nakama Y."/>
            <person name="Nakamichi Y."/>
            <person name="Nakamura M."/>
            <person name="Meguro A."/>
            <person name="Negishi M."/>
            <person name="Ohta I."/>
            <person name="Ohta T."/>
            <person name="Okamoto M."/>
            <person name="Ono N."/>
            <person name="Saji S."/>
            <person name="Sakaguchi M."/>
            <person name="Sakai K."/>
            <person name="Shibata M."/>
            <person name="Shimokawa T."/>
            <person name="Song J."/>
            <person name="Takazaki Y."/>
            <person name="Terasawa K."/>
            <person name="Tsugane M."/>
            <person name="Tsuji K."/>
            <person name="Ueda S."/>
            <person name="Waki K."/>
            <person name="Yamagata H."/>
            <person name="Yamamoto M."/>
            <person name="Yamamoto S."/>
            <person name="Yamane H."/>
            <person name="Yoshiki S."/>
            <person name="Yoshihara R."/>
            <person name="Yukawa K."/>
            <person name="Zhong H."/>
            <person name="Yano M."/>
            <person name="Yuan Q."/>
            <person name="Ouyang S."/>
            <person name="Liu J."/>
            <person name="Jones K.M."/>
            <person name="Gansberger K."/>
            <person name="Moffat K."/>
            <person name="Hill J."/>
            <person name="Bera J."/>
            <person name="Fadrosh D."/>
            <person name="Jin S."/>
            <person name="Johri S."/>
            <person name="Kim M."/>
            <person name="Overton L."/>
            <person name="Reardon M."/>
            <person name="Tsitrin T."/>
            <person name="Vuong H."/>
            <person name="Weaver B."/>
            <person name="Ciecko A."/>
            <person name="Tallon L."/>
            <person name="Jackson J."/>
            <person name="Pai G."/>
            <person name="Aken S.V."/>
            <person name="Utterback T."/>
            <person name="Reidmuller S."/>
            <person name="Feldblyum T."/>
            <person name="Hsiao J."/>
            <person name="Zismann V."/>
            <person name="Iobst S."/>
            <person name="de Vazeille A.R."/>
            <person name="Buell C.R."/>
            <person name="Ying K."/>
            <person name="Li Y."/>
            <person name="Lu T."/>
            <person name="Huang Y."/>
            <person name="Zhao Q."/>
            <person name="Feng Q."/>
            <person name="Zhang L."/>
            <person name="Zhu J."/>
            <person name="Weng Q."/>
            <person name="Mu J."/>
            <person name="Lu Y."/>
            <person name="Fan D."/>
            <person name="Liu Y."/>
            <person name="Guan J."/>
            <person name="Zhang Y."/>
            <person name="Yu S."/>
            <person name="Liu X."/>
            <person name="Zhang Y."/>
            <person name="Hong G."/>
            <person name="Han B."/>
            <person name="Choisne N."/>
            <person name="Demange N."/>
            <person name="Orjeda G."/>
            <person name="Samain S."/>
            <person name="Cattolico L."/>
            <person name="Pelletier E."/>
            <person name="Couloux A."/>
            <person name="Segurens B."/>
            <person name="Wincker P."/>
            <person name="D'Hont A."/>
            <person name="Scarpelli C."/>
            <person name="Weissenbach J."/>
            <person name="Salanoubat M."/>
            <person name="Quetier F."/>
            <person name="Yu Y."/>
            <person name="Kim H.R."/>
            <person name="Rambo T."/>
            <person name="Currie J."/>
            <person name="Collura K."/>
            <person name="Luo M."/>
            <person name="Yang T."/>
            <person name="Ammiraju J.S.S."/>
            <person name="Engler F."/>
            <person name="Soderlund C."/>
            <person name="Wing R.A."/>
            <person name="Palmer L.E."/>
            <person name="de la Bastide M."/>
            <person name="Spiegel L."/>
            <person name="Nascimento L."/>
            <person name="Zutavern T."/>
            <person name="O'Shaughnessy A."/>
            <person name="Dike S."/>
            <person name="Dedhia N."/>
            <person name="Preston R."/>
            <person name="Balija V."/>
            <person name="McCombie W.R."/>
            <person name="Chow T."/>
            <person name="Chen H."/>
            <person name="Chung M."/>
            <person name="Chen C."/>
            <person name="Shaw J."/>
            <person name="Wu H."/>
            <person name="Hsiao K."/>
            <person name="Chao Y."/>
            <person name="Chu M."/>
            <person name="Cheng C."/>
            <person name="Hour A."/>
            <person name="Lee P."/>
            <person name="Lin S."/>
            <person name="Lin Y."/>
            <person name="Liou J."/>
            <person name="Liu S."/>
            <person name="Hsing Y."/>
            <person name="Raghuvanshi S."/>
            <person name="Mohanty A."/>
            <person name="Bharti A.K."/>
            <person name="Gaur A."/>
            <person name="Gupta V."/>
            <person name="Kumar D."/>
            <person name="Ravi V."/>
            <person name="Vij S."/>
            <person name="Kapur A."/>
            <person name="Khurana P."/>
            <person name="Khurana P."/>
            <person name="Khurana J.P."/>
            <person name="Tyagi A.K."/>
            <person name="Gaikwad K."/>
            <person name="Singh A."/>
            <person name="Dalal V."/>
            <person name="Srivastava S."/>
            <person name="Dixit A."/>
            <person name="Pal A.K."/>
            <person name="Ghazi I.A."/>
            <person name="Yadav M."/>
            <person name="Pandit A."/>
            <person name="Bhargava A."/>
            <person name="Sureshbabu K."/>
            <person name="Batra K."/>
            <person name="Sharma T.R."/>
            <person name="Mohapatra T."/>
            <person name="Singh N.K."/>
            <person name="Messing J."/>
            <person name="Nelson A.B."/>
            <person name="Fuks G."/>
            <person name="Kavchok S."/>
            <person name="Keizer G."/>
            <person name="Linton E."/>
            <person name="Llaca V."/>
            <person name="Song R."/>
            <person name="Tanyolac B."/>
            <person name="Young S."/>
            <person name="Ho-Il K."/>
            <person name="Hahn J.H."/>
            <person name="Sangsakoo G."/>
            <person name="Vanavichit A."/>
            <person name="de Mattos Luiz.A.T."/>
            <person name="Zimmer P.D."/>
            <person name="Malone G."/>
            <person name="Dellagostin O."/>
            <person name="de Oliveira A.C."/>
            <person name="Bevan M."/>
            <person name="Bancroft I."/>
            <person name="Minx P."/>
            <person name="Cordum H."/>
            <person name="Wilson R."/>
            <person name="Cheng Z."/>
            <person name="Jin W."/>
            <person name="Jiang J."/>
            <person name="Leong S.A."/>
            <person name="Iwama H."/>
            <person name="Gojobori T."/>
            <person name="Itoh T."/>
            <person name="Niimura Y."/>
            <person name="Fujii Y."/>
            <person name="Habara T."/>
            <person name="Sakai H."/>
            <person name="Sato Y."/>
            <person name="Wilson G."/>
            <person name="Kumar K."/>
            <person name="McCouch S."/>
            <person name="Juretic N."/>
            <person name="Hoen D."/>
            <person name="Wright S."/>
            <person name="Bruskiewich R."/>
            <person name="Bureau T."/>
            <person name="Miyao A."/>
            <person name="Hirochika H."/>
            <person name="Nishikawa T."/>
            <person name="Kadowaki K."/>
            <person name="Sugiura M."/>
            <person name="Burr B."/>
            <person name="Sasaki T."/>
        </authorList>
    </citation>
    <scope>NUCLEOTIDE SEQUENCE [LARGE SCALE GENOMIC DNA]</scope>
    <source>
        <strain evidence="3">cv. Nipponbare</strain>
    </source>
</reference>
<dbReference type="AlphaFoldDB" id="A0A0P0XEM9"/>
<sequence>MFWNLNERSSESSLPLSTISGPSPSKATSSVDSSAASPPPSSSPCTIICTVGLAAAPPLMTAAGGRRSHMRKWRVTGRSAWRCSDSRWLSETVSKQRMSPAVEVAQGSTLSSPTRETTRSFDARRARRYSSRSPDRVDATPGVLSSATDDTICYLFSAADGKTQPGVARLQFDLQCHLPCKRSIP</sequence>
<name>A0A0P0XEM9_ORYSJ</name>
<protein>
    <submittedName>
        <fullName evidence="2">Os08g0333233 protein</fullName>
    </submittedName>
</protein>
<dbReference type="InParanoid" id="A0A0P0XEM9"/>
<evidence type="ECO:0000313" key="3">
    <source>
        <dbReference type="Proteomes" id="UP000059680"/>
    </source>
</evidence>
<reference evidence="2 3" key="3">
    <citation type="journal article" date="2013" name="Rice">
        <title>Improvement of the Oryza sativa Nipponbare reference genome using next generation sequence and optical map data.</title>
        <authorList>
            <person name="Kawahara Y."/>
            <person name="de la Bastide M."/>
            <person name="Hamilton J.P."/>
            <person name="Kanamori H."/>
            <person name="McCombie W.R."/>
            <person name="Ouyang S."/>
            <person name="Schwartz D.C."/>
            <person name="Tanaka T."/>
            <person name="Wu J."/>
            <person name="Zhou S."/>
            <person name="Childs K.L."/>
            <person name="Davidson R.M."/>
            <person name="Lin H."/>
            <person name="Quesada-Ocampo L."/>
            <person name="Vaillancourt B."/>
            <person name="Sakai H."/>
            <person name="Lee S.S."/>
            <person name="Kim J."/>
            <person name="Numa H."/>
            <person name="Itoh T."/>
            <person name="Buell C.R."/>
            <person name="Matsumoto T."/>
        </authorList>
    </citation>
    <scope>NUCLEOTIDE SEQUENCE [LARGE SCALE GENOMIC DNA]</scope>
    <source>
        <strain evidence="3">cv. Nipponbare</strain>
    </source>
</reference>
<feature type="region of interest" description="Disordered" evidence="1">
    <location>
        <begin position="1"/>
        <end position="42"/>
    </location>
</feature>
<organism evidence="2 3">
    <name type="scientific">Oryza sativa subsp. japonica</name>
    <name type="common">Rice</name>
    <dbReference type="NCBI Taxonomy" id="39947"/>
    <lineage>
        <taxon>Eukaryota</taxon>
        <taxon>Viridiplantae</taxon>
        <taxon>Streptophyta</taxon>
        <taxon>Embryophyta</taxon>
        <taxon>Tracheophyta</taxon>
        <taxon>Spermatophyta</taxon>
        <taxon>Magnoliopsida</taxon>
        <taxon>Liliopsida</taxon>
        <taxon>Poales</taxon>
        <taxon>Poaceae</taxon>
        <taxon>BOP clade</taxon>
        <taxon>Oryzoideae</taxon>
        <taxon>Oryzeae</taxon>
        <taxon>Oryzinae</taxon>
        <taxon>Oryza</taxon>
        <taxon>Oryza sativa</taxon>
    </lineage>
</organism>
<feature type="compositionally biased region" description="Polar residues" evidence="1">
    <location>
        <begin position="106"/>
        <end position="115"/>
    </location>
</feature>
<gene>
    <name evidence="2" type="ordered locus">Os08g0333233</name>
    <name evidence="2" type="ORF">OSNPB_080333233</name>
</gene>
<dbReference type="Proteomes" id="UP000059680">
    <property type="component" value="Chromosome 8"/>
</dbReference>
<keyword evidence="3" id="KW-1185">Reference proteome</keyword>
<dbReference type="PaxDb" id="39947-A0A0P0XEM9"/>
<proteinExistence type="predicted"/>